<gene>
    <name evidence="3" type="ORF">J5O05_04435</name>
</gene>
<dbReference type="RefSeq" id="WP_208843763.1">
    <property type="nucleotide sequence ID" value="NZ_CP072133.1"/>
</dbReference>
<feature type="domain" description="HAMP" evidence="2">
    <location>
        <begin position="374"/>
        <end position="428"/>
    </location>
</feature>
<reference evidence="3" key="1">
    <citation type="submission" date="2021-03" db="EMBL/GenBank/DDBJ databases">
        <title>Complete Genome of Pseudoalteromonas xiamenensis STKMTI.2, a new potential marine bacterium producing anti-Vibrio compounds.</title>
        <authorList>
            <person name="Handayani D.P."/>
            <person name="Isnansetyo A."/>
            <person name="Istiqomah I."/>
            <person name="Jumina J."/>
        </authorList>
    </citation>
    <scope>NUCLEOTIDE SEQUENCE</scope>
    <source>
        <strain evidence="3">STKMTI.2</strain>
    </source>
</reference>
<keyword evidence="1" id="KW-0472">Membrane</keyword>
<dbReference type="Proteomes" id="UP000664904">
    <property type="component" value="Chromosome"/>
</dbReference>
<evidence type="ECO:0000313" key="4">
    <source>
        <dbReference type="Proteomes" id="UP000664904"/>
    </source>
</evidence>
<evidence type="ECO:0000313" key="3">
    <source>
        <dbReference type="EMBL" id="QTH72141.1"/>
    </source>
</evidence>
<dbReference type="Gene3D" id="6.10.340.10">
    <property type="match status" value="1"/>
</dbReference>
<dbReference type="Pfam" id="PF00672">
    <property type="entry name" value="HAMP"/>
    <property type="match status" value="1"/>
</dbReference>
<dbReference type="EMBL" id="CP072133">
    <property type="protein sequence ID" value="QTH72141.1"/>
    <property type="molecule type" value="Genomic_DNA"/>
</dbReference>
<dbReference type="GO" id="GO:0016020">
    <property type="term" value="C:membrane"/>
    <property type="evidence" value="ECO:0007669"/>
    <property type="project" value="InterPro"/>
</dbReference>
<feature type="transmembrane region" description="Helical" evidence="1">
    <location>
        <begin position="352"/>
        <end position="373"/>
    </location>
</feature>
<dbReference type="AlphaFoldDB" id="A0A975DKQ5"/>
<dbReference type="SMART" id="SM00304">
    <property type="entry name" value="HAMP"/>
    <property type="match status" value="1"/>
</dbReference>
<evidence type="ECO:0000259" key="2">
    <source>
        <dbReference type="PROSITE" id="PS50885"/>
    </source>
</evidence>
<organism evidence="3 4">
    <name type="scientific">Pseudoalteromonas xiamenensis</name>
    <dbReference type="NCBI Taxonomy" id="882626"/>
    <lineage>
        <taxon>Bacteria</taxon>
        <taxon>Pseudomonadati</taxon>
        <taxon>Pseudomonadota</taxon>
        <taxon>Gammaproteobacteria</taxon>
        <taxon>Alteromonadales</taxon>
        <taxon>Pseudoalteromonadaceae</taxon>
        <taxon>Pseudoalteromonas</taxon>
    </lineage>
</organism>
<dbReference type="InterPro" id="IPR003660">
    <property type="entry name" value="HAMP_dom"/>
</dbReference>
<dbReference type="SUPFAM" id="SSF158472">
    <property type="entry name" value="HAMP domain-like"/>
    <property type="match status" value="1"/>
</dbReference>
<accession>A0A975DKQ5</accession>
<keyword evidence="4" id="KW-1185">Reference proteome</keyword>
<dbReference type="Gene3D" id="3.30.450.20">
    <property type="entry name" value="PAS domain"/>
    <property type="match status" value="1"/>
</dbReference>
<dbReference type="CDD" id="cd06225">
    <property type="entry name" value="HAMP"/>
    <property type="match status" value="1"/>
</dbReference>
<dbReference type="CDD" id="cd12913">
    <property type="entry name" value="PDC1_MCP_like"/>
    <property type="match status" value="1"/>
</dbReference>
<keyword evidence="1" id="KW-0812">Transmembrane</keyword>
<dbReference type="Pfam" id="PF22673">
    <property type="entry name" value="MCP-like_PDC_1"/>
    <property type="match status" value="1"/>
</dbReference>
<name>A0A975DKQ5_9GAMM</name>
<dbReference type="KEGG" id="pxi:J5O05_04435"/>
<dbReference type="PANTHER" id="PTHR32089:SF112">
    <property type="entry name" value="LYSOZYME-LIKE PROTEIN-RELATED"/>
    <property type="match status" value="1"/>
</dbReference>
<protein>
    <submittedName>
        <fullName evidence="3">HAMP domain-containing protein</fullName>
    </submittedName>
</protein>
<dbReference type="PANTHER" id="PTHR32089">
    <property type="entry name" value="METHYL-ACCEPTING CHEMOTAXIS PROTEIN MCPB"/>
    <property type="match status" value="1"/>
</dbReference>
<evidence type="ECO:0000256" key="1">
    <source>
        <dbReference type="SAM" id="Phobius"/>
    </source>
</evidence>
<dbReference type="GO" id="GO:0007165">
    <property type="term" value="P:signal transduction"/>
    <property type="evidence" value="ECO:0007669"/>
    <property type="project" value="InterPro"/>
</dbReference>
<dbReference type="PROSITE" id="PS50885">
    <property type="entry name" value="HAMP"/>
    <property type="match status" value="1"/>
</dbReference>
<sequence>MLQFQFTTMRVQIAVVAASCLVLAVLATIAYGVMSSSALFSNHNQANEKLFIKQVDESLKAQLLQQADQVEVLVTESLGVARGLSETTSAAIKAQMPLSREQYSQFVKEAMLSHKSLLGAYIVWEPNAVDGRDSEFARNSNHSTETGQFGPYWTRGSGGNLDIQPVTADDVYNESRNSRGLRLNEWYLCPRDKKSSCITDPAVWDVQGVPTLMTSIVHPIYINNEFKGLTGVDISMAFLQKLLEDLDEELFAGQGALKLVSNKGYWVADTENPNVVGNMLDEAKWQSVEPLVEAATPRFVEMGEDYVVTVPIKFEAFKTPWLLEYRVPKRVVLAEVVAMQTALEQEFNQSTALQLILAAVIAAAGVSILYVVAGQIARPLQLLTDKVEELATSDGDLTSRVEINRKDEIGQLASALNLFLDKTHRIVGDTATLVRLSSSVVGCQCGNFNAHKP</sequence>
<keyword evidence="1" id="KW-1133">Transmembrane helix</keyword>
<proteinExistence type="predicted"/>